<sequence>MGWTRVATALLCTALVTTNARGAGTAAPPADEAHPAPVRAQNDEVFTIIYPRATESATDPRDEYPLGLLRLALDKVGARYTIRPSATVMEQARAAVALQQGTEVTLLWNGMSAKLERELRPIRIPLFRGVLGYRLFIINKAAQAKFSAVRSLDDLRRLTAGQALGWPDVDILQAAGLPVEAFRYDLLFRLVGLNRIDYFPRGANEIFAEVAQRAPEVPDLAVESDLVLVYPFDSFFYTSKANEALAAAIEKGLTKAYEDGSYLKYFNDSPYIRQMLTDAHLDSRRRIEIPNPLLSPETAALPDRFWYGKDGH</sequence>
<accession>A0A560FBX8</accession>
<organism evidence="2 3">
    <name type="scientific">Nitrospirillum amazonense</name>
    <dbReference type="NCBI Taxonomy" id="28077"/>
    <lineage>
        <taxon>Bacteria</taxon>
        <taxon>Pseudomonadati</taxon>
        <taxon>Pseudomonadota</taxon>
        <taxon>Alphaproteobacteria</taxon>
        <taxon>Rhodospirillales</taxon>
        <taxon>Azospirillaceae</taxon>
        <taxon>Nitrospirillum</taxon>
    </lineage>
</organism>
<keyword evidence="1" id="KW-0732">Signal</keyword>
<evidence type="ECO:0008006" key="4">
    <source>
        <dbReference type="Google" id="ProtNLM"/>
    </source>
</evidence>
<feature type="chain" id="PRO_5021792160" description="Amino acid ABC transporter substrate-binding protein (PAAT family)" evidence="1">
    <location>
        <begin position="23"/>
        <end position="312"/>
    </location>
</feature>
<dbReference type="SUPFAM" id="SSF53850">
    <property type="entry name" value="Periplasmic binding protein-like II"/>
    <property type="match status" value="1"/>
</dbReference>
<name>A0A560FBX8_9PROT</name>
<evidence type="ECO:0000256" key="1">
    <source>
        <dbReference type="SAM" id="SignalP"/>
    </source>
</evidence>
<protein>
    <recommendedName>
        <fullName evidence="4">Amino acid ABC transporter substrate-binding protein (PAAT family)</fullName>
    </recommendedName>
</protein>
<proteinExistence type="predicted"/>
<dbReference type="RefSeq" id="WP_246172230.1">
    <property type="nucleotide sequence ID" value="NZ_VITN01000008.1"/>
</dbReference>
<reference evidence="2 3" key="1">
    <citation type="submission" date="2019-06" db="EMBL/GenBank/DDBJ databases">
        <title>Genomic Encyclopedia of Type Strains, Phase IV (KMG-V): Genome sequencing to study the core and pangenomes of soil and plant-associated prokaryotes.</title>
        <authorList>
            <person name="Whitman W."/>
        </authorList>
    </citation>
    <scope>NUCLEOTIDE SEQUENCE [LARGE SCALE GENOMIC DNA]</scope>
    <source>
        <strain evidence="2 3">BR 11880</strain>
    </source>
</reference>
<dbReference type="EMBL" id="VITN01000008">
    <property type="protein sequence ID" value="TWB19117.1"/>
    <property type="molecule type" value="Genomic_DNA"/>
</dbReference>
<evidence type="ECO:0000313" key="2">
    <source>
        <dbReference type="EMBL" id="TWB19117.1"/>
    </source>
</evidence>
<dbReference type="AlphaFoldDB" id="A0A560FBX8"/>
<comment type="caution">
    <text evidence="2">The sequence shown here is derived from an EMBL/GenBank/DDBJ whole genome shotgun (WGS) entry which is preliminary data.</text>
</comment>
<evidence type="ECO:0000313" key="3">
    <source>
        <dbReference type="Proteomes" id="UP000319859"/>
    </source>
</evidence>
<gene>
    <name evidence="2" type="ORF">FBZ89_108174</name>
</gene>
<feature type="signal peptide" evidence="1">
    <location>
        <begin position="1"/>
        <end position="22"/>
    </location>
</feature>
<dbReference type="Proteomes" id="UP000319859">
    <property type="component" value="Unassembled WGS sequence"/>
</dbReference>